<sequence>MTVLQIIQKAVITNSTKSSITNDRRDLTVHCLCFKFELHQSTYLSITSKELAINFGIEISSHVLCFSKISWKKGDRAYKTEKWTLKTLLSTFIITSLNSFSL</sequence>
<comment type="caution">
    <text evidence="1">The sequence shown here is derived from an EMBL/GenBank/DDBJ whole genome shotgun (WGS) entry which is preliminary data.</text>
</comment>
<proteinExistence type="predicted"/>
<protein>
    <submittedName>
        <fullName evidence="1">Uncharacterized protein</fullName>
    </submittedName>
</protein>
<name>A0A2N0QQ45_9GLOM</name>
<reference evidence="1 2" key="2">
    <citation type="submission" date="2017-10" db="EMBL/GenBank/DDBJ databases">
        <title>Genome analyses suggest a sexual origin of heterokaryosis in a supposedly ancient asexual fungus.</title>
        <authorList>
            <person name="Corradi N."/>
            <person name="Sedzielewska K."/>
            <person name="Noel J."/>
            <person name="Charron P."/>
            <person name="Farinelli L."/>
            <person name="Marton T."/>
            <person name="Kruger M."/>
            <person name="Pelin A."/>
            <person name="Brachmann A."/>
            <person name="Corradi N."/>
        </authorList>
    </citation>
    <scope>NUCLEOTIDE SEQUENCE [LARGE SCALE GENOMIC DNA]</scope>
    <source>
        <strain evidence="1 2">A1</strain>
    </source>
</reference>
<dbReference type="EMBL" id="LLXH01004562">
    <property type="protein sequence ID" value="PKC53180.1"/>
    <property type="molecule type" value="Genomic_DNA"/>
</dbReference>
<organism evidence="1 2">
    <name type="scientific">Rhizophagus irregularis</name>
    <dbReference type="NCBI Taxonomy" id="588596"/>
    <lineage>
        <taxon>Eukaryota</taxon>
        <taxon>Fungi</taxon>
        <taxon>Fungi incertae sedis</taxon>
        <taxon>Mucoromycota</taxon>
        <taxon>Glomeromycotina</taxon>
        <taxon>Glomeromycetes</taxon>
        <taxon>Glomerales</taxon>
        <taxon>Glomeraceae</taxon>
        <taxon>Rhizophagus</taxon>
    </lineage>
</organism>
<evidence type="ECO:0000313" key="2">
    <source>
        <dbReference type="Proteomes" id="UP000232688"/>
    </source>
</evidence>
<accession>A0A2N0QQ45</accession>
<dbReference type="AlphaFoldDB" id="A0A2N0QQ45"/>
<dbReference type="Proteomes" id="UP000232688">
    <property type="component" value="Unassembled WGS sequence"/>
</dbReference>
<reference evidence="1 2" key="1">
    <citation type="submission" date="2017-10" db="EMBL/GenBank/DDBJ databases">
        <title>Extensive intraspecific genome diversity in a model arbuscular mycorrhizal fungus.</title>
        <authorList>
            <person name="Chen E.C.H."/>
            <person name="Morin E."/>
            <person name="Baudet D."/>
            <person name="Noel J."/>
            <person name="Ndikumana S."/>
            <person name="Charron P."/>
            <person name="St-Onge C."/>
            <person name="Giorgi J."/>
            <person name="Grigoriev I.V."/>
            <person name="Roux C."/>
            <person name="Martin F.M."/>
            <person name="Corradi N."/>
        </authorList>
    </citation>
    <scope>NUCLEOTIDE SEQUENCE [LARGE SCALE GENOMIC DNA]</scope>
    <source>
        <strain evidence="1 2">A1</strain>
    </source>
</reference>
<gene>
    <name evidence="1" type="ORF">RhiirA1_479828</name>
</gene>
<evidence type="ECO:0000313" key="1">
    <source>
        <dbReference type="EMBL" id="PKC53180.1"/>
    </source>
</evidence>
<dbReference type="VEuPathDB" id="FungiDB:RhiirA1_479828"/>